<dbReference type="KEGG" id="egl:EGR_09384"/>
<dbReference type="EMBL" id="APAU02000146">
    <property type="protein sequence ID" value="EUB55726.1"/>
    <property type="molecule type" value="Genomic_DNA"/>
</dbReference>
<reference evidence="1 2" key="1">
    <citation type="journal article" date="2013" name="Nat. Genet.">
        <title>The genome of the hydatid tapeworm Echinococcus granulosus.</title>
        <authorList>
            <person name="Zheng H."/>
            <person name="Zhang W."/>
            <person name="Zhang L."/>
            <person name="Zhang Z."/>
            <person name="Li J."/>
            <person name="Lu G."/>
            <person name="Zhu Y."/>
            <person name="Wang Y."/>
            <person name="Huang Y."/>
            <person name="Liu J."/>
            <person name="Kang H."/>
            <person name="Chen J."/>
            <person name="Wang L."/>
            <person name="Chen A."/>
            <person name="Yu S."/>
            <person name="Gao Z."/>
            <person name="Jin L."/>
            <person name="Gu W."/>
            <person name="Wang Z."/>
            <person name="Zhao L."/>
            <person name="Shi B."/>
            <person name="Wen H."/>
            <person name="Lin R."/>
            <person name="Jones M.K."/>
            <person name="Brejova B."/>
            <person name="Vinar T."/>
            <person name="Zhao G."/>
            <person name="McManus D.P."/>
            <person name="Chen Z."/>
            <person name="Zhou Y."/>
            <person name="Wang S."/>
        </authorList>
    </citation>
    <scope>NUCLEOTIDE SEQUENCE [LARGE SCALE GENOMIC DNA]</scope>
</reference>
<sequence>MVSRRRQCLENTSEDDDDKTMKWGCLQNSLYWWVALRECFIVREFGRKASPIRSKPTLPIFVSTDLLPLRGHLAVAYSGSEVSRMRFPRGESFKQLPGASQCNSLWRMAEQYGLMAHCMKEDLPCCFDYIHARREWWNNSAVIPKSTADVVVATE</sequence>
<dbReference type="RefSeq" id="XP_024346922.1">
    <property type="nucleotide sequence ID" value="XM_024498633.1"/>
</dbReference>
<keyword evidence="2" id="KW-1185">Reference proteome</keyword>
<gene>
    <name evidence="1" type="ORF">EGR_09384</name>
</gene>
<accession>W6U597</accession>
<organism evidence="1 2">
    <name type="scientific">Echinococcus granulosus</name>
    <name type="common">Hydatid tapeworm</name>
    <dbReference type="NCBI Taxonomy" id="6210"/>
    <lineage>
        <taxon>Eukaryota</taxon>
        <taxon>Metazoa</taxon>
        <taxon>Spiralia</taxon>
        <taxon>Lophotrochozoa</taxon>
        <taxon>Platyhelminthes</taxon>
        <taxon>Cestoda</taxon>
        <taxon>Eucestoda</taxon>
        <taxon>Cyclophyllidea</taxon>
        <taxon>Taeniidae</taxon>
        <taxon>Echinococcus</taxon>
        <taxon>Echinococcus granulosus group</taxon>
    </lineage>
</organism>
<dbReference type="CTD" id="36345099"/>
<dbReference type="Proteomes" id="UP000019149">
    <property type="component" value="Unassembled WGS sequence"/>
</dbReference>
<evidence type="ECO:0000313" key="1">
    <source>
        <dbReference type="EMBL" id="EUB55726.1"/>
    </source>
</evidence>
<comment type="caution">
    <text evidence="1">The sequence shown here is derived from an EMBL/GenBank/DDBJ whole genome shotgun (WGS) entry which is preliminary data.</text>
</comment>
<proteinExistence type="predicted"/>
<evidence type="ECO:0000313" key="2">
    <source>
        <dbReference type="Proteomes" id="UP000019149"/>
    </source>
</evidence>
<protein>
    <submittedName>
        <fullName evidence="1">Uncharacterized protein</fullName>
    </submittedName>
</protein>
<name>W6U597_ECHGR</name>
<dbReference type="GeneID" id="36345099"/>
<dbReference type="AlphaFoldDB" id="W6U597"/>